<keyword evidence="3" id="KW-1185">Reference proteome</keyword>
<reference evidence="2 3" key="1">
    <citation type="submission" date="2019-07" db="EMBL/GenBank/DDBJ databases">
        <authorList>
            <person name="Kim J."/>
        </authorList>
    </citation>
    <scope>NUCLEOTIDE SEQUENCE [LARGE SCALE GENOMIC DNA]</scope>
    <source>
        <strain evidence="2 3">JC52</strain>
    </source>
</reference>
<dbReference type="AlphaFoldDB" id="A0A559JSS9"/>
<accession>A0A559JSS9</accession>
<evidence type="ECO:0000256" key="1">
    <source>
        <dbReference type="SAM" id="Phobius"/>
    </source>
</evidence>
<feature type="transmembrane region" description="Helical" evidence="1">
    <location>
        <begin position="220"/>
        <end position="242"/>
    </location>
</feature>
<dbReference type="OrthoDB" id="1711106at2"/>
<evidence type="ECO:0000313" key="2">
    <source>
        <dbReference type="EMBL" id="TVY02925.1"/>
    </source>
</evidence>
<proteinExistence type="predicted"/>
<dbReference type="EMBL" id="VNJI01000064">
    <property type="protein sequence ID" value="TVY02925.1"/>
    <property type="molecule type" value="Genomic_DNA"/>
</dbReference>
<feature type="transmembrane region" description="Helical" evidence="1">
    <location>
        <begin position="144"/>
        <end position="168"/>
    </location>
</feature>
<dbReference type="RefSeq" id="WP_144854287.1">
    <property type="nucleotide sequence ID" value="NZ_VNJI01000064.1"/>
</dbReference>
<dbReference type="Pfam" id="PF12730">
    <property type="entry name" value="ABC2_membrane_4"/>
    <property type="match status" value="1"/>
</dbReference>
<feature type="transmembrane region" description="Helical" evidence="1">
    <location>
        <begin position="108"/>
        <end position="132"/>
    </location>
</feature>
<feature type="transmembrane region" description="Helical" evidence="1">
    <location>
        <begin position="60"/>
        <end position="80"/>
    </location>
</feature>
<keyword evidence="1" id="KW-0812">Transmembrane</keyword>
<dbReference type="PANTHER" id="PTHR37305:SF1">
    <property type="entry name" value="MEMBRANE PROTEIN"/>
    <property type="match status" value="1"/>
</dbReference>
<dbReference type="Proteomes" id="UP000317036">
    <property type="component" value="Unassembled WGS sequence"/>
</dbReference>
<comment type="caution">
    <text evidence="2">The sequence shown here is derived from an EMBL/GenBank/DDBJ whole genome shotgun (WGS) entry which is preliminary data.</text>
</comment>
<gene>
    <name evidence="2" type="ORF">FPZ49_31565</name>
</gene>
<feature type="transmembrane region" description="Helical" evidence="1">
    <location>
        <begin position="180"/>
        <end position="200"/>
    </location>
</feature>
<feature type="transmembrane region" description="Helical" evidence="1">
    <location>
        <begin position="21"/>
        <end position="40"/>
    </location>
</feature>
<keyword evidence="1" id="KW-1133">Transmembrane helix</keyword>
<organism evidence="2 3">
    <name type="scientific">Paenibacillus cremeus</name>
    <dbReference type="NCBI Taxonomy" id="2163881"/>
    <lineage>
        <taxon>Bacteria</taxon>
        <taxon>Bacillati</taxon>
        <taxon>Bacillota</taxon>
        <taxon>Bacilli</taxon>
        <taxon>Bacillales</taxon>
        <taxon>Paenibacillaceae</taxon>
        <taxon>Paenibacillus</taxon>
    </lineage>
</organism>
<dbReference type="PANTHER" id="PTHR37305">
    <property type="entry name" value="INTEGRAL MEMBRANE PROTEIN-RELATED"/>
    <property type="match status" value="1"/>
</dbReference>
<evidence type="ECO:0000313" key="3">
    <source>
        <dbReference type="Proteomes" id="UP000317036"/>
    </source>
</evidence>
<name>A0A559JSS9_9BACL</name>
<protein>
    <submittedName>
        <fullName evidence="2">ABC transporter permease</fullName>
    </submittedName>
</protein>
<sequence>MSSLKAGLKNELLLMLYRRKTMVFLGFSAILPVLLALSLRTLQPLLGLFTISRSFPIDMLGLYTMLWIPLFIFLTAADLFPNEIASKTLKLALLRPISRFHVYLSKTLALLVGIAAMLLLVGVMTLACSLFLGSAGSFNPLEVILTYAAAFLSMSAIAVLFVFVVQFFGSSSGAFTFSIVLYAIAKVAPFFSHAVSAFSPTAYTDWHLLWISNTVSAGRLFSGVFFLISCCILFFSLGYFMFNRKEV</sequence>
<keyword evidence="1" id="KW-0472">Membrane</keyword>